<dbReference type="AlphaFoldDB" id="A0A1U7CIA8"/>
<protein>
    <submittedName>
        <fullName evidence="3">Uncharacterized protein</fullName>
    </submittedName>
</protein>
<keyword evidence="2" id="KW-0812">Transmembrane</keyword>
<organism evidence="3 4">
    <name type="scientific">Paludisphaera borealis</name>
    <dbReference type="NCBI Taxonomy" id="1387353"/>
    <lineage>
        <taxon>Bacteria</taxon>
        <taxon>Pseudomonadati</taxon>
        <taxon>Planctomycetota</taxon>
        <taxon>Planctomycetia</taxon>
        <taxon>Isosphaerales</taxon>
        <taxon>Isosphaeraceae</taxon>
        <taxon>Paludisphaera</taxon>
    </lineage>
</organism>
<accession>A0A1U7CIA8</accession>
<evidence type="ECO:0000256" key="1">
    <source>
        <dbReference type="SAM" id="MobiDB-lite"/>
    </source>
</evidence>
<keyword evidence="2" id="KW-0472">Membrane</keyword>
<dbReference type="EMBL" id="CP019082">
    <property type="protein sequence ID" value="APW58675.1"/>
    <property type="molecule type" value="Genomic_DNA"/>
</dbReference>
<sequence>MSITPSDDPGEQIERLERSVQELTNRLDRAERRARTRLYFLGGLALVGLLSYLTGEAHKVANPRVVKAELFQLQDVEGVVRGELRMWKQGPMFALYDRVGKNLLHIQASSDGSTGMWISDPSGKVRLGIGRDDEGDVALTVRDPRGRERITVCDDKNDNAALKVYDDESTRSETPSVVVGYAKNWGAGLAVFDANGRDRIVVSKDRNGDAGLKVYDGNGNASVKLPGSGSLAPNPKGE</sequence>
<proteinExistence type="predicted"/>
<evidence type="ECO:0000256" key="2">
    <source>
        <dbReference type="SAM" id="Phobius"/>
    </source>
</evidence>
<name>A0A1U7CIA8_9BACT</name>
<evidence type="ECO:0000313" key="3">
    <source>
        <dbReference type="EMBL" id="APW58675.1"/>
    </source>
</evidence>
<dbReference type="OrthoDB" id="4313767at2"/>
<reference evidence="4" key="1">
    <citation type="submission" date="2016-12" db="EMBL/GenBank/DDBJ databases">
        <title>Comparative genomics of four Isosphaeraceae planctomycetes: a common pool of plasmids and glycoside hydrolase genes.</title>
        <authorList>
            <person name="Ivanova A."/>
        </authorList>
    </citation>
    <scope>NUCLEOTIDE SEQUENCE [LARGE SCALE GENOMIC DNA]</scope>
    <source>
        <strain evidence="4">PX4</strain>
    </source>
</reference>
<feature type="transmembrane region" description="Helical" evidence="2">
    <location>
        <begin position="38"/>
        <end position="55"/>
    </location>
</feature>
<dbReference type="KEGG" id="pbor:BSF38_00075"/>
<dbReference type="RefSeq" id="WP_076342955.1">
    <property type="nucleotide sequence ID" value="NZ_CP019082.1"/>
</dbReference>
<dbReference type="STRING" id="1387353.BSF38_00075"/>
<keyword evidence="2" id="KW-1133">Transmembrane helix</keyword>
<keyword evidence="4" id="KW-1185">Reference proteome</keyword>
<dbReference type="Proteomes" id="UP000186309">
    <property type="component" value="Chromosome"/>
</dbReference>
<feature type="region of interest" description="Disordered" evidence="1">
    <location>
        <begin position="217"/>
        <end position="238"/>
    </location>
</feature>
<gene>
    <name evidence="3" type="ORF">BSF38_00075</name>
</gene>
<evidence type="ECO:0000313" key="4">
    <source>
        <dbReference type="Proteomes" id="UP000186309"/>
    </source>
</evidence>